<proteinExistence type="inferred from homology"/>
<dbReference type="SMART" id="SM00204">
    <property type="entry name" value="TGFB"/>
    <property type="match status" value="1"/>
</dbReference>
<name>A0A8J6FKL8_ELECQ</name>
<dbReference type="GO" id="GO:0008083">
    <property type="term" value="F:growth factor activity"/>
    <property type="evidence" value="ECO:0007669"/>
    <property type="project" value="UniProtKB-KW"/>
</dbReference>
<evidence type="ECO:0000313" key="14">
    <source>
        <dbReference type="Proteomes" id="UP000770717"/>
    </source>
</evidence>
<evidence type="ECO:0000259" key="12">
    <source>
        <dbReference type="PROSITE" id="PS51362"/>
    </source>
</evidence>
<dbReference type="InterPro" id="IPR001839">
    <property type="entry name" value="TGF-b_C"/>
</dbReference>
<dbReference type="PANTHER" id="PTHR11848">
    <property type="entry name" value="TGF-BETA FAMILY"/>
    <property type="match status" value="1"/>
</dbReference>
<dbReference type="PANTHER" id="PTHR11848:SF159">
    <property type="entry name" value="NODAL HOMOLOG"/>
    <property type="match status" value="1"/>
</dbReference>
<keyword evidence="7 10" id="KW-0339">Growth factor</keyword>
<dbReference type="InterPro" id="IPR015615">
    <property type="entry name" value="TGF-beta-rel"/>
</dbReference>
<dbReference type="OrthoDB" id="5949851at2759"/>
<evidence type="ECO:0000256" key="2">
    <source>
        <dbReference type="ARBA" id="ARBA00006656"/>
    </source>
</evidence>
<dbReference type="PRINTS" id="PR00669">
    <property type="entry name" value="INHIBINA"/>
</dbReference>
<feature type="signal peptide" evidence="11">
    <location>
        <begin position="1"/>
        <end position="17"/>
    </location>
</feature>
<gene>
    <name evidence="13" type="ORF">GDO78_004936</name>
</gene>
<accession>A0A8J6FKL8</accession>
<dbReference type="Gene3D" id="2.10.90.10">
    <property type="entry name" value="Cystine-knot cytokines"/>
    <property type="match status" value="1"/>
</dbReference>
<keyword evidence="4" id="KW-0964">Secreted</keyword>
<feature type="chain" id="PRO_5035162896" description="TGF-beta family profile domain-containing protein" evidence="11">
    <location>
        <begin position="18"/>
        <end position="358"/>
    </location>
</feature>
<dbReference type="InterPro" id="IPR017948">
    <property type="entry name" value="TGFb_CS"/>
</dbReference>
<evidence type="ECO:0000256" key="5">
    <source>
        <dbReference type="ARBA" id="ARBA00022685"/>
    </source>
</evidence>
<dbReference type="Proteomes" id="UP000770717">
    <property type="component" value="Unassembled WGS sequence"/>
</dbReference>
<evidence type="ECO:0000256" key="10">
    <source>
        <dbReference type="RuleBase" id="RU000354"/>
    </source>
</evidence>
<keyword evidence="14" id="KW-1185">Reference proteome</keyword>
<comment type="caution">
    <text evidence="13">The sequence shown here is derived from an EMBL/GenBank/DDBJ whole genome shotgun (WGS) entry which is preliminary data.</text>
</comment>
<dbReference type="GO" id="GO:0007369">
    <property type="term" value="P:gastrulation"/>
    <property type="evidence" value="ECO:0007669"/>
    <property type="project" value="UniProtKB-ARBA"/>
</dbReference>
<protein>
    <recommendedName>
        <fullName evidence="12">TGF-beta family profile domain-containing protein</fullName>
    </recommendedName>
</protein>
<feature type="domain" description="TGF-beta family profile" evidence="12">
    <location>
        <begin position="231"/>
        <end position="358"/>
    </location>
</feature>
<evidence type="ECO:0000256" key="4">
    <source>
        <dbReference type="ARBA" id="ARBA00022525"/>
    </source>
</evidence>
<dbReference type="Pfam" id="PF00019">
    <property type="entry name" value="TGF_beta"/>
    <property type="match status" value="1"/>
</dbReference>
<keyword evidence="6 11" id="KW-0732">Signal</keyword>
<evidence type="ECO:0000313" key="13">
    <source>
        <dbReference type="EMBL" id="KAG9488650.1"/>
    </source>
</evidence>
<evidence type="ECO:0000256" key="6">
    <source>
        <dbReference type="ARBA" id="ARBA00022729"/>
    </source>
</evidence>
<evidence type="ECO:0000256" key="1">
    <source>
        <dbReference type="ARBA" id="ARBA00004613"/>
    </source>
</evidence>
<dbReference type="Pfam" id="PF00688">
    <property type="entry name" value="TGFb_propeptide"/>
    <property type="match status" value="1"/>
</dbReference>
<organism evidence="13 14">
    <name type="scientific">Eleutherodactylus coqui</name>
    <name type="common">Puerto Rican coqui</name>
    <dbReference type="NCBI Taxonomy" id="57060"/>
    <lineage>
        <taxon>Eukaryota</taxon>
        <taxon>Metazoa</taxon>
        <taxon>Chordata</taxon>
        <taxon>Craniata</taxon>
        <taxon>Vertebrata</taxon>
        <taxon>Euteleostomi</taxon>
        <taxon>Amphibia</taxon>
        <taxon>Batrachia</taxon>
        <taxon>Anura</taxon>
        <taxon>Neobatrachia</taxon>
        <taxon>Hyloidea</taxon>
        <taxon>Eleutherodactylidae</taxon>
        <taxon>Eleutherodactylinae</taxon>
        <taxon>Eleutherodactylus</taxon>
        <taxon>Eleutherodactylus</taxon>
    </lineage>
</organism>
<dbReference type="InterPro" id="IPR001111">
    <property type="entry name" value="TGF-b_propeptide"/>
</dbReference>
<dbReference type="PROSITE" id="PS51362">
    <property type="entry name" value="TGF_BETA_2"/>
    <property type="match status" value="1"/>
</dbReference>
<dbReference type="PROSITE" id="PS00250">
    <property type="entry name" value="TGF_BETA_1"/>
    <property type="match status" value="1"/>
</dbReference>
<keyword evidence="3" id="KW-0217">Developmental protein</keyword>
<dbReference type="AlphaFoldDB" id="A0A8J6FKL8"/>
<reference evidence="13" key="1">
    <citation type="thesis" date="2020" institute="ProQuest LLC" country="789 East Eisenhower Parkway, Ann Arbor, MI, USA">
        <title>Comparative Genomics and Chromosome Evolution.</title>
        <authorList>
            <person name="Mudd A.B."/>
        </authorList>
    </citation>
    <scope>NUCLEOTIDE SEQUENCE</scope>
    <source>
        <strain evidence="13">HN-11 Male</strain>
        <tissue evidence="13">Kidney and liver</tissue>
    </source>
</reference>
<comment type="subcellular location">
    <subcellularLocation>
        <location evidence="1">Secreted</location>
    </subcellularLocation>
</comment>
<keyword evidence="8" id="KW-1015">Disulfide bond</keyword>
<evidence type="ECO:0000256" key="8">
    <source>
        <dbReference type="ARBA" id="ARBA00023157"/>
    </source>
</evidence>
<dbReference type="EMBL" id="WNTK01000002">
    <property type="protein sequence ID" value="KAG9488650.1"/>
    <property type="molecule type" value="Genomic_DNA"/>
</dbReference>
<dbReference type="InterPro" id="IPR029034">
    <property type="entry name" value="Cystine-knot_cytokine"/>
</dbReference>
<sequence length="358" mass="41419">MAIKIIAYILIIPLVSGKPFLPPGTLPRDSSYPQGVKVPLYMMKLYKTLVENKDLKSPENHILETSDTVQSLTAKDFTVKENRLSLTFDLSPISRTDELQKAELRVHLPPLLKISNITVNIYYVKNGPNKHFLGSVMTNIPSTVNTTWTTFNITRLMENNLWGKQLTNHDEGEYSRKIKKRNVSPLEFTTDQALLVFFIKHNPYSPSNAPSLLNPLRTRRVNTMDMVAFHRPKRSHSEIQLEHPRSIYPMAVDQCKSSCRKVDMVVDFKELGWDNWVMYPKMYNAYRCEGNCNLLRKENSMTTNYDYIKSFKLKDSERTECSSCVPLKMQPLTMMLHENGHLVLRYPGNMMIEECGFR</sequence>
<dbReference type="GO" id="GO:0005125">
    <property type="term" value="F:cytokine activity"/>
    <property type="evidence" value="ECO:0007669"/>
    <property type="project" value="TreeGrafter"/>
</dbReference>
<dbReference type="Gene3D" id="2.60.120.970">
    <property type="match status" value="1"/>
</dbReference>
<evidence type="ECO:0000256" key="9">
    <source>
        <dbReference type="ARBA" id="ARBA00023180"/>
    </source>
</evidence>
<keyword evidence="5" id="KW-0165">Cleavage on pair of basic residues</keyword>
<keyword evidence="9" id="KW-0325">Glycoprotein</keyword>
<evidence type="ECO:0000256" key="3">
    <source>
        <dbReference type="ARBA" id="ARBA00022473"/>
    </source>
</evidence>
<evidence type="ECO:0000256" key="11">
    <source>
        <dbReference type="SAM" id="SignalP"/>
    </source>
</evidence>
<dbReference type="SUPFAM" id="SSF57501">
    <property type="entry name" value="Cystine-knot cytokines"/>
    <property type="match status" value="1"/>
</dbReference>
<dbReference type="GO" id="GO:0009888">
    <property type="term" value="P:tissue development"/>
    <property type="evidence" value="ECO:0007669"/>
    <property type="project" value="UniProtKB-ARBA"/>
</dbReference>
<evidence type="ECO:0000256" key="7">
    <source>
        <dbReference type="ARBA" id="ARBA00023030"/>
    </source>
</evidence>
<comment type="similarity">
    <text evidence="2 10">Belongs to the TGF-beta family.</text>
</comment>
<dbReference type="GO" id="GO:0005615">
    <property type="term" value="C:extracellular space"/>
    <property type="evidence" value="ECO:0007669"/>
    <property type="project" value="TreeGrafter"/>
</dbReference>